<feature type="compositionally biased region" description="Low complexity" evidence="1">
    <location>
        <begin position="14"/>
        <end position="25"/>
    </location>
</feature>
<organism evidence="4">
    <name type="scientific">Anisakis simplex</name>
    <name type="common">Herring worm</name>
    <dbReference type="NCBI Taxonomy" id="6269"/>
    <lineage>
        <taxon>Eukaryota</taxon>
        <taxon>Metazoa</taxon>
        <taxon>Ecdysozoa</taxon>
        <taxon>Nematoda</taxon>
        <taxon>Chromadorea</taxon>
        <taxon>Rhabditida</taxon>
        <taxon>Spirurina</taxon>
        <taxon>Ascaridomorpha</taxon>
        <taxon>Ascaridoidea</taxon>
        <taxon>Anisakidae</taxon>
        <taxon>Anisakis</taxon>
        <taxon>Anisakis simplex complex</taxon>
    </lineage>
</organism>
<gene>
    <name evidence="2" type="ORF">ASIM_LOCUS7223</name>
</gene>
<dbReference type="WBParaSite" id="ASIM_0000745601-mRNA-1">
    <property type="protein sequence ID" value="ASIM_0000745601-mRNA-1"/>
    <property type="gene ID" value="ASIM_0000745601"/>
</dbReference>
<accession>A0A0M3JIJ0</accession>
<reference evidence="2 3" key="2">
    <citation type="submission" date="2018-11" db="EMBL/GenBank/DDBJ databases">
        <authorList>
            <consortium name="Pathogen Informatics"/>
        </authorList>
    </citation>
    <scope>NUCLEOTIDE SEQUENCE [LARGE SCALE GENOMIC DNA]</scope>
</reference>
<reference evidence="4" key="1">
    <citation type="submission" date="2017-02" db="UniProtKB">
        <authorList>
            <consortium name="WormBaseParasite"/>
        </authorList>
    </citation>
    <scope>IDENTIFICATION</scope>
</reference>
<feature type="compositionally biased region" description="Polar residues" evidence="1">
    <location>
        <begin position="32"/>
        <end position="76"/>
    </location>
</feature>
<evidence type="ECO:0000313" key="4">
    <source>
        <dbReference type="WBParaSite" id="ASIM_0000745601-mRNA-1"/>
    </source>
</evidence>
<dbReference type="Proteomes" id="UP000267096">
    <property type="component" value="Unassembled WGS sequence"/>
</dbReference>
<keyword evidence="3" id="KW-1185">Reference proteome</keyword>
<dbReference type="AlphaFoldDB" id="A0A0M3JIJ0"/>
<name>A0A0M3JIJ0_ANISI</name>
<evidence type="ECO:0000313" key="3">
    <source>
        <dbReference type="Proteomes" id="UP000267096"/>
    </source>
</evidence>
<feature type="region of interest" description="Disordered" evidence="1">
    <location>
        <begin position="1"/>
        <end position="84"/>
    </location>
</feature>
<proteinExistence type="predicted"/>
<sequence length="84" mass="9210">MKSTEPATSEDQRSYSWNSGSYSGSECHSHSRSCSTCPIDENQQATTTRDTDGSPTSFFTGRESSSSPTRSVNRNGSKYVCRLN</sequence>
<dbReference type="EMBL" id="UYRR01017084">
    <property type="protein sequence ID" value="VDK28765.1"/>
    <property type="molecule type" value="Genomic_DNA"/>
</dbReference>
<evidence type="ECO:0000313" key="2">
    <source>
        <dbReference type="EMBL" id="VDK28765.1"/>
    </source>
</evidence>
<protein>
    <submittedName>
        <fullName evidence="2 4">Uncharacterized protein</fullName>
    </submittedName>
</protein>
<evidence type="ECO:0000256" key="1">
    <source>
        <dbReference type="SAM" id="MobiDB-lite"/>
    </source>
</evidence>